<sequence length="583" mass="65998">MTNSIDAVNKVESAHILIVDDLLANVQLVADILDDEGYQNIATLTDPRKVLKYCQQHNPDMILLDIRMPHLSGLDVLALLQEHYQDALPFIIVLTAENDASAKTRALDMGAIDYLLKPFDQVELVSKVSNLLVHGIQIKEKTAHNKELVRLLTNSIDELSEMSIQDPISELPNRFAISLHIKEQYRQQNPLSAILISIDGMEDIENIHGHNITEILFKQVIDICSVTSALKNPFLGCWSGYQLMLLSRTHDLHAVQNYLHNINELLNGTFAVEDMLLRVKVRMGACLNSSVLKNESELLHRCIIALPKKTDKEKICLYSQELAMQIQRENHIKQALVNAIIKNEFELVYQPKIDLATNKITGAEALIRWHSPTLGFVMPNEFISIAEHTGDILPLGTWIIKRALHDLEVFLQHPKVDDHFCLAINLSVTQILEKDFTGIFLDLVDQSSIDPQNIQVEVTESLMIEDTQWIHNQLNILRQAGISVALDDFGTGYSSLSYLRELPIDVLKIDRSFIRDITQNQEANMLVKAIIHLAQIFRLKIVAEGIEERVQAEVLNDMGCDEAQGYFFAKPLSFNDFELRLAS</sequence>
<dbReference type="RefSeq" id="WP_254101915.1">
    <property type="nucleotide sequence ID" value="NZ_JANATA010000022.1"/>
</dbReference>
<feature type="domain" description="Response regulatory" evidence="2">
    <location>
        <begin position="15"/>
        <end position="132"/>
    </location>
</feature>
<dbReference type="EMBL" id="JANATA010000022">
    <property type="protein sequence ID" value="MCP3429499.1"/>
    <property type="molecule type" value="Genomic_DNA"/>
</dbReference>
<dbReference type="InterPro" id="IPR050706">
    <property type="entry name" value="Cyclic-di-GMP_PDE-like"/>
</dbReference>
<dbReference type="SMART" id="SM00267">
    <property type="entry name" value="GGDEF"/>
    <property type="match status" value="1"/>
</dbReference>
<comment type="caution">
    <text evidence="4">The sequence shown here is derived from an EMBL/GenBank/DDBJ whole genome shotgun (WGS) entry which is preliminary data.</text>
</comment>
<dbReference type="SUPFAM" id="SSF55073">
    <property type="entry name" value="Nucleotide cyclase"/>
    <property type="match status" value="1"/>
</dbReference>
<dbReference type="Pfam" id="PF00563">
    <property type="entry name" value="EAL"/>
    <property type="match status" value="1"/>
</dbReference>
<dbReference type="SUPFAM" id="SSF141868">
    <property type="entry name" value="EAL domain-like"/>
    <property type="match status" value="1"/>
</dbReference>
<dbReference type="InterPro" id="IPR043128">
    <property type="entry name" value="Rev_trsase/Diguanyl_cyclase"/>
</dbReference>
<evidence type="ECO:0000256" key="1">
    <source>
        <dbReference type="PROSITE-ProRule" id="PRU00169"/>
    </source>
</evidence>
<keyword evidence="5" id="KW-1185">Reference proteome</keyword>
<keyword evidence="1" id="KW-0597">Phosphoprotein</keyword>
<dbReference type="GO" id="GO:0071111">
    <property type="term" value="F:cyclic-guanylate-specific phosphodiesterase activity"/>
    <property type="evidence" value="ECO:0007669"/>
    <property type="project" value="InterPro"/>
</dbReference>
<dbReference type="Proteomes" id="UP001165413">
    <property type="component" value="Unassembled WGS sequence"/>
</dbReference>
<dbReference type="PANTHER" id="PTHR33121:SF71">
    <property type="entry name" value="OXYGEN SENSOR PROTEIN DOSP"/>
    <property type="match status" value="1"/>
</dbReference>
<dbReference type="AlphaFoldDB" id="A0AA41WZR9"/>
<dbReference type="InterPro" id="IPR001789">
    <property type="entry name" value="Sig_transdc_resp-reg_receiver"/>
</dbReference>
<proteinExistence type="predicted"/>
<evidence type="ECO:0000259" key="3">
    <source>
        <dbReference type="PROSITE" id="PS50883"/>
    </source>
</evidence>
<dbReference type="CDD" id="cd01948">
    <property type="entry name" value="EAL"/>
    <property type="match status" value="1"/>
</dbReference>
<gene>
    <name evidence="4" type="ORF">NLF92_11130</name>
</gene>
<dbReference type="SMART" id="SM00448">
    <property type="entry name" value="REC"/>
    <property type="match status" value="1"/>
</dbReference>
<dbReference type="PANTHER" id="PTHR33121">
    <property type="entry name" value="CYCLIC DI-GMP PHOSPHODIESTERASE PDEF"/>
    <property type="match status" value="1"/>
</dbReference>
<feature type="modified residue" description="4-aspartylphosphate" evidence="1">
    <location>
        <position position="65"/>
    </location>
</feature>
<dbReference type="Gene3D" id="3.20.20.450">
    <property type="entry name" value="EAL domain"/>
    <property type="match status" value="1"/>
</dbReference>
<dbReference type="Pfam" id="PF00072">
    <property type="entry name" value="Response_reg"/>
    <property type="match status" value="1"/>
</dbReference>
<dbReference type="SUPFAM" id="SSF52172">
    <property type="entry name" value="CheY-like"/>
    <property type="match status" value="1"/>
</dbReference>
<organism evidence="4 5">
    <name type="scientific">Opacimonas viscosa</name>
    <dbReference type="NCBI Taxonomy" id="2961944"/>
    <lineage>
        <taxon>Bacteria</taxon>
        <taxon>Pseudomonadati</taxon>
        <taxon>Pseudomonadota</taxon>
        <taxon>Gammaproteobacteria</taxon>
        <taxon>Alteromonadales</taxon>
        <taxon>Alteromonadaceae</taxon>
        <taxon>Opacimonas</taxon>
    </lineage>
</organism>
<dbReference type="PROSITE" id="PS50110">
    <property type="entry name" value="RESPONSE_REGULATORY"/>
    <property type="match status" value="1"/>
</dbReference>
<dbReference type="SMART" id="SM00052">
    <property type="entry name" value="EAL"/>
    <property type="match status" value="1"/>
</dbReference>
<dbReference type="InterPro" id="IPR035919">
    <property type="entry name" value="EAL_sf"/>
</dbReference>
<dbReference type="PROSITE" id="PS50883">
    <property type="entry name" value="EAL"/>
    <property type="match status" value="1"/>
</dbReference>
<feature type="domain" description="EAL" evidence="3">
    <location>
        <begin position="329"/>
        <end position="583"/>
    </location>
</feature>
<evidence type="ECO:0000313" key="4">
    <source>
        <dbReference type="EMBL" id="MCP3429499.1"/>
    </source>
</evidence>
<reference evidence="4" key="1">
    <citation type="submission" date="2022-07" db="EMBL/GenBank/DDBJ databases">
        <title>Characterization of the Novel Bacterium Alteromonas immobilis LMIT006 and Alteromonas gregis LMIT007.</title>
        <authorList>
            <person name="Lin X."/>
        </authorList>
    </citation>
    <scope>NUCLEOTIDE SEQUENCE</scope>
    <source>
        <strain evidence="4">LMIT007</strain>
    </source>
</reference>
<name>A0AA41WZR9_9ALTE</name>
<protein>
    <submittedName>
        <fullName evidence="4">EAL domain-containing protein</fullName>
    </submittedName>
</protein>
<dbReference type="InterPro" id="IPR029787">
    <property type="entry name" value="Nucleotide_cyclase"/>
</dbReference>
<dbReference type="Pfam" id="PF00990">
    <property type="entry name" value="GGDEF"/>
    <property type="match status" value="1"/>
</dbReference>
<dbReference type="InterPro" id="IPR000160">
    <property type="entry name" value="GGDEF_dom"/>
</dbReference>
<dbReference type="Gene3D" id="3.30.70.270">
    <property type="match status" value="1"/>
</dbReference>
<dbReference type="InterPro" id="IPR011006">
    <property type="entry name" value="CheY-like_superfamily"/>
</dbReference>
<dbReference type="GO" id="GO:0000160">
    <property type="term" value="P:phosphorelay signal transduction system"/>
    <property type="evidence" value="ECO:0007669"/>
    <property type="project" value="InterPro"/>
</dbReference>
<evidence type="ECO:0000259" key="2">
    <source>
        <dbReference type="PROSITE" id="PS50110"/>
    </source>
</evidence>
<dbReference type="Gene3D" id="3.40.50.2300">
    <property type="match status" value="1"/>
</dbReference>
<accession>A0AA41WZR9</accession>
<dbReference type="InterPro" id="IPR001633">
    <property type="entry name" value="EAL_dom"/>
</dbReference>
<evidence type="ECO:0000313" key="5">
    <source>
        <dbReference type="Proteomes" id="UP001165413"/>
    </source>
</evidence>